<proteinExistence type="predicted"/>
<feature type="domain" description="GIY-YIG" evidence="1">
    <location>
        <begin position="17"/>
        <end position="99"/>
    </location>
</feature>
<gene>
    <name evidence="2" type="ORF">ALC62_11196</name>
</gene>
<protein>
    <recommendedName>
        <fullName evidence="1">GIY-YIG domain-containing protein</fullName>
    </recommendedName>
</protein>
<dbReference type="STRING" id="456900.A0A151ICR2"/>
<evidence type="ECO:0000313" key="2">
    <source>
        <dbReference type="EMBL" id="KYM98107.1"/>
    </source>
</evidence>
<dbReference type="SUPFAM" id="SSF82771">
    <property type="entry name" value="GIY-YIG endonuclease"/>
    <property type="match status" value="1"/>
</dbReference>
<sequence length="312" mass="35529">MRKYIKVQKDTRPHTSRNNVVYKIQCNDCDASYVGQTSRQLKTRITEHRNHIRHNTSTRSVKRSVNWAFLIEIPGPENEMKADALANKLQEVFQDSQEIKISRPTITSNLRISYLDDSITTTDILFWICHTYNCNHADIIINPISRARNRMGTTLIKCPVRIANDLADKEPPLEGKYLAIKNRIINTLEGINQSRLRKLLRSHEIEDDKPSVFLQRLRHLAGGHCTDSVLRTLFLEQLPDSVRAVLAISDGEDLFKLALQADKVIELYKPSISALAVASSPQAADSIDQQIAELRTTIESVYTIAFQKPLTR</sequence>
<dbReference type="InterPro" id="IPR035901">
    <property type="entry name" value="GIY-YIG_endonuc_sf"/>
</dbReference>
<dbReference type="Proteomes" id="UP000078542">
    <property type="component" value="Unassembled WGS sequence"/>
</dbReference>
<dbReference type="PANTHER" id="PTHR33327">
    <property type="entry name" value="ENDONUCLEASE"/>
    <property type="match status" value="1"/>
</dbReference>
<reference evidence="2 3" key="1">
    <citation type="submission" date="2016-03" db="EMBL/GenBank/DDBJ databases">
        <title>Cyphomyrmex costatus WGS genome.</title>
        <authorList>
            <person name="Nygaard S."/>
            <person name="Hu H."/>
            <person name="Boomsma J."/>
            <person name="Zhang G."/>
        </authorList>
    </citation>
    <scope>NUCLEOTIDE SEQUENCE [LARGE SCALE GENOMIC DNA]</scope>
    <source>
        <strain evidence="2">MS0001</strain>
        <tissue evidence="2">Whole body</tissue>
    </source>
</reference>
<name>A0A151ICR2_9HYME</name>
<dbReference type="AlphaFoldDB" id="A0A151ICR2"/>
<dbReference type="PANTHER" id="PTHR33327:SF3">
    <property type="entry name" value="RNA-DIRECTED DNA POLYMERASE"/>
    <property type="match status" value="1"/>
</dbReference>
<dbReference type="PROSITE" id="PS50164">
    <property type="entry name" value="GIY_YIG"/>
    <property type="match status" value="1"/>
</dbReference>
<dbReference type="Pfam" id="PF01541">
    <property type="entry name" value="GIY-YIG"/>
    <property type="match status" value="1"/>
</dbReference>
<dbReference type="EMBL" id="KQ978019">
    <property type="protein sequence ID" value="KYM98107.1"/>
    <property type="molecule type" value="Genomic_DNA"/>
</dbReference>
<accession>A0A151ICR2</accession>
<organism evidence="2 3">
    <name type="scientific">Cyphomyrmex costatus</name>
    <dbReference type="NCBI Taxonomy" id="456900"/>
    <lineage>
        <taxon>Eukaryota</taxon>
        <taxon>Metazoa</taxon>
        <taxon>Ecdysozoa</taxon>
        <taxon>Arthropoda</taxon>
        <taxon>Hexapoda</taxon>
        <taxon>Insecta</taxon>
        <taxon>Pterygota</taxon>
        <taxon>Neoptera</taxon>
        <taxon>Endopterygota</taxon>
        <taxon>Hymenoptera</taxon>
        <taxon>Apocrita</taxon>
        <taxon>Aculeata</taxon>
        <taxon>Formicoidea</taxon>
        <taxon>Formicidae</taxon>
        <taxon>Myrmicinae</taxon>
        <taxon>Cyphomyrmex</taxon>
    </lineage>
</organism>
<evidence type="ECO:0000259" key="1">
    <source>
        <dbReference type="PROSITE" id="PS50164"/>
    </source>
</evidence>
<evidence type="ECO:0000313" key="3">
    <source>
        <dbReference type="Proteomes" id="UP000078542"/>
    </source>
</evidence>
<dbReference type="InterPro" id="IPR000305">
    <property type="entry name" value="GIY-YIG_endonuc"/>
</dbReference>
<keyword evidence="3" id="KW-1185">Reference proteome</keyword>
<dbReference type="Gene3D" id="3.40.1440.10">
    <property type="entry name" value="GIY-YIG endonuclease"/>
    <property type="match status" value="1"/>
</dbReference>